<keyword evidence="3" id="KW-0347">Helicase</keyword>
<feature type="domain" description="Helicase ATP-binding" evidence="6">
    <location>
        <begin position="14"/>
        <end position="179"/>
    </location>
</feature>
<feature type="region of interest" description="Disordered" evidence="5">
    <location>
        <begin position="491"/>
        <end position="513"/>
    </location>
</feature>
<dbReference type="AlphaFoldDB" id="Q978A0"/>
<dbReference type="Pfam" id="PF00271">
    <property type="entry name" value="Helicase_C"/>
    <property type="match status" value="1"/>
</dbReference>
<keyword evidence="9" id="KW-1185">Reference proteome</keyword>
<feature type="domain" description="Helicase C-terminal" evidence="7">
    <location>
        <begin position="333"/>
        <end position="500"/>
    </location>
</feature>
<evidence type="ECO:0000256" key="3">
    <source>
        <dbReference type="ARBA" id="ARBA00022806"/>
    </source>
</evidence>
<dbReference type="PROSITE" id="PS51194">
    <property type="entry name" value="HELICASE_CTER"/>
    <property type="match status" value="1"/>
</dbReference>
<dbReference type="EMBL" id="BA000011">
    <property type="protein sequence ID" value="BAB60659.1"/>
    <property type="molecule type" value="Genomic_DNA"/>
</dbReference>
<protein>
    <submittedName>
        <fullName evidence="8">Translation initiation factor eIF4A</fullName>
    </submittedName>
</protein>
<accession>Q978A0</accession>
<dbReference type="KEGG" id="tvo:TVG1570736"/>
<dbReference type="GO" id="GO:0016787">
    <property type="term" value="F:hydrolase activity"/>
    <property type="evidence" value="ECO:0007669"/>
    <property type="project" value="UniProtKB-KW"/>
</dbReference>
<proteinExistence type="predicted"/>
<dbReference type="GO" id="GO:0003743">
    <property type="term" value="F:translation initiation factor activity"/>
    <property type="evidence" value="ECO:0007669"/>
    <property type="project" value="UniProtKB-KW"/>
</dbReference>
<keyword evidence="4" id="KW-0067">ATP-binding</keyword>
<name>Q978A0_THEVO</name>
<dbReference type="PANTHER" id="PTHR14025:SF20">
    <property type="entry name" value="FANCONI ANEMIA GROUP M PROTEIN"/>
    <property type="match status" value="1"/>
</dbReference>
<dbReference type="GO" id="GO:0003677">
    <property type="term" value="F:DNA binding"/>
    <property type="evidence" value="ECO:0007669"/>
    <property type="project" value="InterPro"/>
</dbReference>
<dbReference type="PaxDb" id="273116-14325756"/>
<dbReference type="Gene3D" id="1.20.1320.20">
    <property type="entry name" value="hef helicase domain"/>
    <property type="match status" value="1"/>
</dbReference>
<dbReference type="InterPro" id="IPR014001">
    <property type="entry name" value="Helicase_ATP-bd"/>
</dbReference>
<evidence type="ECO:0000313" key="8">
    <source>
        <dbReference type="EMBL" id="BAB60659.1"/>
    </source>
</evidence>
<dbReference type="HOGENOM" id="CLU_002513_3_1_2"/>
<dbReference type="InterPro" id="IPR027417">
    <property type="entry name" value="P-loop_NTPase"/>
</dbReference>
<evidence type="ECO:0000256" key="5">
    <source>
        <dbReference type="SAM" id="MobiDB-lite"/>
    </source>
</evidence>
<dbReference type="InterPro" id="IPR001650">
    <property type="entry name" value="Helicase_C-like"/>
</dbReference>
<dbReference type="RefSeq" id="WP_010917746.1">
    <property type="nucleotide sequence ID" value="NC_002689.2"/>
</dbReference>
<dbReference type="GO" id="GO:0005524">
    <property type="term" value="F:ATP binding"/>
    <property type="evidence" value="ECO:0007669"/>
    <property type="project" value="UniProtKB-KW"/>
</dbReference>
<evidence type="ECO:0000259" key="7">
    <source>
        <dbReference type="PROSITE" id="PS51194"/>
    </source>
</evidence>
<dbReference type="Pfam" id="PF04851">
    <property type="entry name" value="ResIII"/>
    <property type="match status" value="1"/>
</dbReference>
<gene>
    <name evidence="8" type="ORF">TVG1570736</name>
</gene>
<evidence type="ECO:0000313" key="9">
    <source>
        <dbReference type="Proteomes" id="UP000001017"/>
    </source>
</evidence>
<dbReference type="SMART" id="SM00487">
    <property type="entry name" value="DEXDc"/>
    <property type="match status" value="1"/>
</dbReference>
<keyword evidence="8" id="KW-0396">Initiation factor</keyword>
<dbReference type="Gene3D" id="3.40.50.300">
    <property type="entry name" value="P-loop containing nucleotide triphosphate hydrolases"/>
    <property type="match status" value="2"/>
</dbReference>
<evidence type="ECO:0000256" key="1">
    <source>
        <dbReference type="ARBA" id="ARBA00022741"/>
    </source>
</evidence>
<keyword evidence="1" id="KW-0547">Nucleotide-binding</keyword>
<dbReference type="PANTHER" id="PTHR14025">
    <property type="entry name" value="FANCONI ANEMIA GROUP M FANCM FAMILY MEMBER"/>
    <property type="match status" value="1"/>
</dbReference>
<dbReference type="GO" id="GO:0140097">
    <property type="term" value="F:catalytic activity, acting on DNA"/>
    <property type="evidence" value="ECO:0007669"/>
    <property type="project" value="UniProtKB-ARBA"/>
</dbReference>
<dbReference type="Pfam" id="PF21210">
    <property type="entry name" value="RNA_helicase_helical"/>
    <property type="match status" value="1"/>
</dbReference>
<dbReference type="GeneID" id="1442206"/>
<dbReference type="GO" id="GO:0004386">
    <property type="term" value="F:helicase activity"/>
    <property type="evidence" value="ECO:0007669"/>
    <property type="project" value="UniProtKB-KW"/>
</dbReference>
<evidence type="ECO:0000256" key="2">
    <source>
        <dbReference type="ARBA" id="ARBA00022801"/>
    </source>
</evidence>
<sequence length="513" mass="58987">MLVNIEPREYQINVYKNSIDKNTLIVMPTGLGKTLIAAMLIEKFFKENKKSIFLAPTKPLVLQHMATLVKVLGLNNNEICAFTGEVDSQERELRWVTGKIFVSTPQVVLNDMKSGIIDITRFDLIVFDEAHRAVGNYAYVDIASEFLEYKKKLIIGLTASPGGEKGRFQEIVKNLGIENVVVKTEKDEDVRKYIKSIEMHLIKLKEPDQCGAIKDLLKSALDSVLKPLKDQGIKVGRTRKDMAESIQNLINRAKEDRSLFPLVRHLTAAIRIDYIIEYIETQGLDVAYQYVKDMEESQDQSIKRAYSMMKSLDDFRKAIENMKNVLPGYRNPKMMKVLEICQEKVIAGERAIVFTHFRATSDMLLAYLKNSSDKIKPVRFIGQADRGTDVGLSQEEQRQIIEQFRNGTYNVLIATSIAEEGLDIPDTDVVVFYEAVPSEIRFIQRKGRTGRSRSGEVYILVYENSRDMAYYYRSLKKVSMMNRNIMEYRDEHPYTKNERQENSNNGQRTIFDF</sequence>
<dbReference type="PROSITE" id="PS51192">
    <property type="entry name" value="HELICASE_ATP_BIND_1"/>
    <property type="match status" value="1"/>
</dbReference>
<evidence type="ECO:0000256" key="4">
    <source>
        <dbReference type="ARBA" id="ARBA00022840"/>
    </source>
</evidence>
<dbReference type="InterPro" id="IPR003593">
    <property type="entry name" value="AAA+_ATPase"/>
</dbReference>
<dbReference type="PhylomeDB" id="Q978A0"/>
<evidence type="ECO:0000259" key="6">
    <source>
        <dbReference type="PROSITE" id="PS51192"/>
    </source>
</evidence>
<keyword evidence="8" id="KW-0648">Protein biosynthesis</keyword>
<dbReference type="STRING" id="273116.gene:9382332"/>
<dbReference type="InterPro" id="IPR041755">
    <property type="entry name" value="Hef_ID"/>
</dbReference>
<dbReference type="CDD" id="cd12089">
    <property type="entry name" value="Hef_ID"/>
    <property type="match status" value="1"/>
</dbReference>
<feature type="compositionally biased region" description="Polar residues" evidence="5">
    <location>
        <begin position="502"/>
        <end position="513"/>
    </location>
</feature>
<dbReference type="SMART" id="SM00490">
    <property type="entry name" value="HELICc"/>
    <property type="match status" value="1"/>
</dbReference>
<reference evidence="8 9" key="2">
    <citation type="journal article" date="2000" name="Proc. Natl. Acad. Sci. U.S.A.">
        <title>Archaeal adaptation to higher temperatures revealed by genomic sequence of Thermoplasma volcanium.</title>
        <authorList>
            <person name="Kawashima T."/>
            <person name="Amano N."/>
            <person name="Koike H."/>
            <person name="Makino S."/>
            <person name="Higuchi S."/>
            <person name="Kawashima-Ohya Y."/>
            <person name="Watanabe K."/>
            <person name="Yamazaki M."/>
            <person name="Kanehori K."/>
            <person name="Kawamoto T."/>
            <person name="Nunoshiba T."/>
            <person name="Yamamoto Y."/>
            <person name="Aramaki H."/>
            <person name="Makino K."/>
            <person name="Suzuki M."/>
        </authorList>
    </citation>
    <scope>NUCLEOTIDE SEQUENCE [LARGE SCALE GENOMIC DNA]</scope>
    <source>
        <strain evidence="9">ATCC 51530 / DSM 4299 / JCM 9571 / NBRC 15438 / GSS1</strain>
    </source>
</reference>
<keyword evidence="2" id="KW-0378">Hydrolase</keyword>
<dbReference type="Proteomes" id="UP000001017">
    <property type="component" value="Chromosome"/>
</dbReference>
<dbReference type="SUPFAM" id="SSF52540">
    <property type="entry name" value="P-loop containing nucleoside triphosphate hydrolases"/>
    <property type="match status" value="1"/>
</dbReference>
<dbReference type="eggNOG" id="arCOG00872">
    <property type="taxonomic scope" value="Archaea"/>
</dbReference>
<feature type="compositionally biased region" description="Basic and acidic residues" evidence="5">
    <location>
        <begin position="491"/>
        <end position="501"/>
    </location>
</feature>
<dbReference type="InterPro" id="IPR006935">
    <property type="entry name" value="Helicase/UvrB_N"/>
</dbReference>
<organism evidence="8 9">
    <name type="scientific">Thermoplasma volcanium (strain ATCC 51530 / DSM 4299 / JCM 9571 / NBRC 15438 / GSS1)</name>
    <dbReference type="NCBI Taxonomy" id="273116"/>
    <lineage>
        <taxon>Archaea</taxon>
        <taxon>Methanobacteriati</taxon>
        <taxon>Thermoplasmatota</taxon>
        <taxon>Thermoplasmata</taxon>
        <taxon>Thermoplasmatales</taxon>
        <taxon>Thermoplasmataceae</taxon>
        <taxon>Thermoplasma</taxon>
    </lineage>
</organism>
<reference evidence="8 9" key="1">
    <citation type="journal article" date="1999" name="Proc. Jpn. Acad.">
        <title>Determination of the complete genomic DNA sequence of Thermoplasma volvanium GSS1.</title>
        <authorList>
            <person name="Kawashima T."/>
            <person name="Yamamoto Y."/>
            <person name="Aramaki H."/>
            <person name="Nunoshiba T."/>
            <person name="Kawamoto T."/>
            <person name="Watanabe K."/>
            <person name="Yamazaki M."/>
            <person name="Kanehori K."/>
            <person name="Amano N."/>
            <person name="Ohya Y."/>
            <person name="Makino K."/>
            <person name="Suzuki M."/>
        </authorList>
    </citation>
    <scope>NUCLEOTIDE SEQUENCE [LARGE SCALE GENOMIC DNA]</scope>
    <source>
        <strain evidence="9">ATCC 51530 / DSM 4299 / JCM 9571 / NBRC 15438 / GSS1</strain>
    </source>
</reference>
<dbReference type="SMART" id="SM00382">
    <property type="entry name" value="AAA"/>
    <property type="match status" value="1"/>
</dbReference>